<protein>
    <submittedName>
        <fullName evidence="4 6">P-loop containing nucleoside triphosphate hydrolase protein</fullName>
    </submittedName>
</protein>
<dbReference type="GO" id="GO:0005525">
    <property type="term" value="F:GTP binding"/>
    <property type="evidence" value="ECO:0007669"/>
    <property type="project" value="UniProtKB-KW"/>
</dbReference>
<dbReference type="Pfam" id="PF14479">
    <property type="entry name" value="HeLo"/>
    <property type="match status" value="1"/>
</dbReference>
<dbReference type="GO" id="GO:0003924">
    <property type="term" value="F:GTPase activity"/>
    <property type="evidence" value="ECO:0007669"/>
    <property type="project" value="InterPro"/>
</dbReference>
<evidence type="ECO:0000313" key="4">
    <source>
        <dbReference type="EMBL" id="KAF2815241.1"/>
    </source>
</evidence>
<evidence type="ECO:0000313" key="5">
    <source>
        <dbReference type="Proteomes" id="UP000504636"/>
    </source>
</evidence>
<dbReference type="Gene3D" id="1.20.120.1020">
    <property type="entry name" value="Prion-inhibition and propagation, HeLo domain"/>
    <property type="match status" value="1"/>
</dbReference>
<dbReference type="InterPro" id="IPR027417">
    <property type="entry name" value="P-loop_NTPase"/>
</dbReference>
<keyword evidence="1" id="KW-0547">Nucleotide-binding</keyword>
<gene>
    <name evidence="4 6" type="ORF">BDZ99DRAFT_495056</name>
</gene>
<dbReference type="Pfam" id="PF00071">
    <property type="entry name" value="Ras"/>
    <property type="match status" value="1"/>
</dbReference>
<reference evidence="6" key="3">
    <citation type="submission" date="2025-04" db="UniProtKB">
        <authorList>
            <consortium name="RefSeq"/>
        </authorList>
    </citation>
    <scope>IDENTIFICATION</scope>
    <source>
        <strain evidence="6">CBS 304.34</strain>
    </source>
</reference>
<dbReference type="InterPro" id="IPR029498">
    <property type="entry name" value="HeLo_dom"/>
</dbReference>
<dbReference type="SMART" id="SM00174">
    <property type="entry name" value="RHO"/>
    <property type="match status" value="1"/>
</dbReference>
<dbReference type="PANTHER" id="PTHR24072">
    <property type="entry name" value="RHO FAMILY GTPASE"/>
    <property type="match status" value="1"/>
</dbReference>
<dbReference type="Gene3D" id="3.40.50.300">
    <property type="entry name" value="P-loop containing nucleotide triphosphate hydrolases"/>
    <property type="match status" value="1"/>
</dbReference>
<evidence type="ECO:0000256" key="1">
    <source>
        <dbReference type="ARBA" id="ARBA00022741"/>
    </source>
</evidence>
<reference evidence="4 6" key="1">
    <citation type="journal article" date="2020" name="Stud. Mycol.">
        <title>101 Dothideomycetes genomes: a test case for predicting lifestyles and emergence of pathogens.</title>
        <authorList>
            <person name="Haridas S."/>
            <person name="Albert R."/>
            <person name="Binder M."/>
            <person name="Bloem J."/>
            <person name="Labutti K."/>
            <person name="Salamov A."/>
            <person name="Andreopoulos B."/>
            <person name="Baker S."/>
            <person name="Barry K."/>
            <person name="Bills G."/>
            <person name="Bluhm B."/>
            <person name="Cannon C."/>
            <person name="Castanera R."/>
            <person name="Culley D."/>
            <person name="Daum C."/>
            <person name="Ezra D."/>
            <person name="Gonzalez J."/>
            <person name="Henrissat B."/>
            <person name="Kuo A."/>
            <person name="Liang C."/>
            <person name="Lipzen A."/>
            <person name="Lutzoni F."/>
            <person name="Magnuson J."/>
            <person name="Mondo S."/>
            <person name="Nolan M."/>
            <person name="Ohm R."/>
            <person name="Pangilinan J."/>
            <person name="Park H.-J."/>
            <person name="Ramirez L."/>
            <person name="Alfaro M."/>
            <person name="Sun H."/>
            <person name="Tritt A."/>
            <person name="Yoshinaga Y."/>
            <person name="Zwiers L.-H."/>
            <person name="Turgeon B."/>
            <person name="Goodwin S."/>
            <person name="Spatafora J."/>
            <person name="Crous P."/>
            <person name="Grigoriev I."/>
        </authorList>
    </citation>
    <scope>NUCLEOTIDE SEQUENCE</scope>
    <source>
        <strain evidence="4 6">CBS 304.34</strain>
    </source>
</reference>
<dbReference type="GO" id="GO:0007264">
    <property type="term" value="P:small GTPase-mediated signal transduction"/>
    <property type="evidence" value="ECO:0007669"/>
    <property type="project" value="InterPro"/>
</dbReference>
<dbReference type="InterPro" id="IPR001806">
    <property type="entry name" value="Small_GTPase"/>
</dbReference>
<name>A0A6A6Z2A8_9PEZI</name>
<dbReference type="PRINTS" id="PR00449">
    <property type="entry name" value="RASTRNSFRMNG"/>
</dbReference>
<accession>A0A6A6Z2A8</accession>
<evidence type="ECO:0000259" key="3">
    <source>
        <dbReference type="Pfam" id="PF14479"/>
    </source>
</evidence>
<evidence type="ECO:0000256" key="2">
    <source>
        <dbReference type="ARBA" id="ARBA00023134"/>
    </source>
</evidence>
<keyword evidence="2" id="KW-0342">GTP-binding</keyword>
<keyword evidence="5" id="KW-1185">Reference proteome</keyword>
<dbReference type="OrthoDB" id="20872at2759"/>
<dbReference type="GeneID" id="54464241"/>
<dbReference type="Proteomes" id="UP000504636">
    <property type="component" value="Unplaced"/>
</dbReference>
<reference evidence="6" key="2">
    <citation type="submission" date="2020-04" db="EMBL/GenBank/DDBJ databases">
        <authorList>
            <consortium name="NCBI Genome Project"/>
        </authorList>
    </citation>
    <scope>NUCLEOTIDE SEQUENCE</scope>
    <source>
        <strain evidence="6">CBS 304.34</strain>
    </source>
</reference>
<dbReference type="InterPro" id="IPR003578">
    <property type="entry name" value="Small_GTPase_Rho"/>
</dbReference>
<dbReference type="RefSeq" id="XP_033582205.1">
    <property type="nucleotide sequence ID" value="XM_033723348.1"/>
</dbReference>
<keyword evidence="4 6" id="KW-0378">Hydrolase</keyword>
<proteinExistence type="predicted"/>
<dbReference type="AlphaFoldDB" id="A0A6A6Z2A8"/>
<dbReference type="EMBL" id="MU003694">
    <property type="protein sequence ID" value="KAF2815241.1"/>
    <property type="molecule type" value="Genomic_DNA"/>
</dbReference>
<organism evidence="4">
    <name type="scientific">Mytilinidion resinicola</name>
    <dbReference type="NCBI Taxonomy" id="574789"/>
    <lineage>
        <taxon>Eukaryota</taxon>
        <taxon>Fungi</taxon>
        <taxon>Dikarya</taxon>
        <taxon>Ascomycota</taxon>
        <taxon>Pezizomycotina</taxon>
        <taxon>Dothideomycetes</taxon>
        <taxon>Pleosporomycetidae</taxon>
        <taxon>Mytilinidiales</taxon>
        <taxon>Mytilinidiaceae</taxon>
        <taxon>Mytilinidion</taxon>
    </lineage>
</organism>
<evidence type="ECO:0000313" key="6">
    <source>
        <dbReference type="RefSeq" id="XP_033582205.1"/>
    </source>
</evidence>
<sequence length="527" mass="58353">MEVAGLALGVAGLAGLFSACANGFALIRRGRALGNDFRILEAKFSNQELRLRAWGRACGFDEDGEAGRPGVEGADTDKSYDERLNMPELIVNIAETLECIKMLLCDGAKLRGRYGLKPCPVDENNDAPSPTLDSVDVAEKWKNSNRLSFLRSLKADKEKISSFRSSAAWAIEDKSKFAELVSHLKDFIDDLENLTRATGVPRRQLVFIGYEIESITDMETLEEMEMAREGEDDAVSDAASLRLEVTSEATSSARVSIDSKSLRSFITMESYETARSRFSAPSSRLSVSSSTAIKTEVDLKCAKVLVTGPLESHKTQLLSRFNPTSLLRPYIPTAFEKYQAASPAFLLNGHIVVPFNHDDHDILLSLWDTVGEEDYDRRQLYLNADVVLICISASITGSNEIRQKWVPEAKSSHTPYMLVEIKPDDADGMFTNVAKETEEGTRVSTSDMLGSNLAEEVGALFYLQCSLSDEKSVQQVFERMCQYLLPNSAKSTQTPLSRTFNVPSDLMICKRQNEPRLVSDIVNKQGS</sequence>
<feature type="domain" description="Prion-inhibition and propagation HeLo" evidence="3">
    <location>
        <begin position="5"/>
        <end position="223"/>
    </location>
</feature>
<dbReference type="SUPFAM" id="SSF52540">
    <property type="entry name" value="P-loop containing nucleoside triphosphate hydrolases"/>
    <property type="match status" value="1"/>
</dbReference>
<dbReference type="InterPro" id="IPR038305">
    <property type="entry name" value="HeLo_sf"/>
</dbReference>